<evidence type="ECO:0000313" key="4">
    <source>
        <dbReference type="Proteomes" id="UP000011729"/>
    </source>
</evidence>
<dbReference type="Pfam" id="PF01381">
    <property type="entry name" value="HTH_3"/>
    <property type="match status" value="1"/>
</dbReference>
<reference evidence="3 4" key="1">
    <citation type="journal article" date="2013" name="PLoS Genet.">
        <title>A gene transfer agent and a dynamic repertoire of secretion systems hold the keys to the explosive radiation of the emerging pathogen Bartonella.</title>
        <authorList>
            <person name="Guy L."/>
            <person name="Nystedt B."/>
            <person name="Toft C."/>
            <person name="Zaremba-Niedzwiedzka K."/>
            <person name="Berglund E.C."/>
            <person name="Granberg F."/>
            <person name="Naslund K."/>
            <person name="Eriksson A.S."/>
            <person name="Andersson S.G."/>
        </authorList>
    </citation>
    <scope>NUCLEOTIDE SEQUENCE [LARGE SCALE GENOMIC DNA]</scope>
    <source>
        <strain evidence="3 4">Aust/NH1</strain>
    </source>
</reference>
<dbReference type="OrthoDB" id="7923580at2"/>
<evidence type="ECO:0000256" key="1">
    <source>
        <dbReference type="SAM" id="MobiDB-lite"/>
    </source>
</evidence>
<evidence type="ECO:0000313" key="3">
    <source>
        <dbReference type="EMBL" id="AGF74117.1"/>
    </source>
</evidence>
<dbReference type="AlphaFoldDB" id="M1NXC1"/>
<dbReference type="PATRIC" id="fig|1094489.3.peg.280"/>
<dbReference type="PROSITE" id="PS50943">
    <property type="entry name" value="HTH_CROC1"/>
    <property type="match status" value="1"/>
</dbReference>
<dbReference type="KEGG" id="baus:BAnh1_02300"/>
<dbReference type="SMART" id="SM00530">
    <property type="entry name" value="HTH_XRE"/>
    <property type="match status" value="1"/>
</dbReference>
<gene>
    <name evidence="3" type="ordered locus">BAnh1_02300</name>
</gene>
<sequence length="96" mass="11044">MEKLKSYLEQNKLSQAKFGQQVGVSQSTVNRYLRGLRFPEPEVVLKIEEATGGVVRPVDWYAHLYPSSSEADMMPFSTKTLKQQHQQPGRVYDREV</sequence>
<evidence type="ECO:0000259" key="2">
    <source>
        <dbReference type="PROSITE" id="PS50943"/>
    </source>
</evidence>
<dbReference type="STRING" id="1094489.BAnh1_02300"/>
<name>M1NXC1_BARAA</name>
<protein>
    <submittedName>
        <fullName evidence="3">Putative transcriptional regulator</fullName>
    </submittedName>
</protein>
<dbReference type="Gene3D" id="1.10.260.40">
    <property type="entry name" value="lambda repressor-like DNA-binding domains"/>
    <property type="match status" value="1"/>
</dbReference>
<dbReference type="RefSeq" id="WP_015397626.1">
    <property type="nucleotide sequence ID" value="NC_020300.1"/>
</dbReference>
<dbReference type="EMBL" id="CP003123">
    <property type="protein sequence ID" value="AGF74117.1"/>
    <property type="molecule type" value="Genomic_DNA"/>
</dbReference>
<dbReference type="InterPro" id="IPR010982">
    <property type="entry name" value="Lambda_DNA-bd_dom_sf"/>
</dbReference>
<dbReference type="eggNOG" id="ENOG503142Z">
    <property type="taxonomic scope" value="Bacteria"/>
</dbReference>
<dbReference type="InterPro" id="IPR001387">
    <property type="entry name" value="Cro/C1-type_HTH"/>
</dbReference>
<dbReference type="HOGENOM" id="CLU_2354111_0_0_5"/>
<feature type="region of interest" description="Disordered" evidence="1">
    <location>
        <begin position="77"/>
        <end position="96"/>
    </location>
</feature>
<dbReference type="Proteomes" id="UP000011729">
    <property type="component" value="Chromosome"/>
</dbReference>
<feature type="domain" description="HTH cro/C1-type" evidence="2">
    <location>
        <begin position="4"/>
        <end position="61"/>
    </location>
</feature>
<accession>M1NXC1</accession>
<proteinExistence type="predicted"/>
<dbReference type="SUPFAM" id="SSF47413">
    <property type="entry name" value="lambda repressor-like DNA-binding domains"/>
    <property type="match status" value="1"/>
</dbReference>
<dbReference type="CDD" id="cd00093">
    <property type="entry name" value="HTH_XRE"/>
    <property type="match status" value="1"/>
</dbReference>
<dbReference type="GO" id="GO:0003677">
    <property type="term" value="F:DNA binding"/>
    <property type="evidence" value="ECO:0007669"/>
    <property type="project" value="InterPro"/>
</dbReference>
<keyword evidence="4" id="KW-1185">Reference proteome</keyword>
<feature type="compositionally biased region" description="Polar residues" evidence="1">
    <location>
        <begin position="77"/>
        <end position="87"/>
    </location>
</feature>
<organism evidence="3 4">
    <name type="scientific">Bartonella australis (strain Aust/NH1)</name>
    <dbReference type="NCBI Taxonomy" id="1094489"/>
    <lineage>
        <taxon>Bacteria</taxon>
        <taxon>Pseudomonadati</taxon>
        <taxon>Pseudomonadota</taxon>
        <taxon>Alphaproteobacteria</taxon>
        <taxon>Hyphomicrobiales</taxon>
        <taxon>Bartonellaceae</taxon>
        <taxon>Bartonella</taxon>
    </lineage>
</organism>